<dbReference type="EMBL" id="CP012603">
    <property type="protein sequence ID" value="ALE40231.1"/>
    <property type="molecule type" value="Genomic_DNA"/>
</dbReference>
<evidence type="ECO:0000313" key="2">
    <source>
        <dbReference type="Proteomes" id="UP000056502"/>
    </source>
</evidence>
<protein>
    <submittedName>
        <fullName evidence="1">Uncharacterized protein</fullName>
    </submittedName>
</protein>
<gene>
    <name evidence="1" type="ORF">G436_3070</name>
</gene>
<dbReference type="Proteomes" id="UP000056502">
    <property type="component" value="Chromosome I"/>
</dbReference>
<dbReference type="AlphaFoldDB" id="A0A0M3TM52"/>
<evidence type="ECO:0000313" key="1">
    <source>
        <dbReference type="EMBL" id="ALE40231.1"/>
    </source>
</evidence>
<accession>A0A0M3TM52</accession>
<organism evidence="1">
    <name type="scientific">Leptospira interrogans serovar Hardjo str. Norma</name>
    <dbReference type="NCBI Taxonomy" id="1279460"/>
    <lineage>
        <taxon>Bacteria</taxon>
        <taxon>Pseudomonadati</taxon>
        <taxon>Spirochaetota</taxon>
        <taxon>Spirochaetia</taxon>
        <taxon>Leptospirales</taxon>
        <taxon>Leptospiraceae</taxon>
        <taxon>Leptospira</taxon>
    </lineage>
</organism>
<sequence>MILQRGKNYQKIIPNLKSLAFFCVSSYYRFNYYKFLFYKL</sequence>
<dbReference type="PATRIC" id="fig|1279460.3.peg.3111"/>
<name>A0A0M3TM52_LEPIR</name>
<reference evidence="1 2" key="1">
    <citation type="journal article" date="2015" name="Genome Announc.">
        <title>Whole-Genome Sequence of Leptospira interrogans Serovar Hardjo Subtype Hardjoprajitno Strain Norma, Isolated from Cattle in a Leptospirosis Outbreak in Brazil.</title>
        <authorList>
            <person name="Cosate M.R."/>
            <person name="Soares S.C."/>
            <person name="Mendes T.A."/>
            <person name="Raittz R.T."/>
            <person name="Moreira E.C."/>
            <person name="Leite R."/>
            <person name="Fernandes G.R."/>
            <person name="Haddad J.P."/>
            <person name="Ortega J.M."/>
        </authorList>
    </citation>
    <scope>NUCLEOTIDE SEQUENCE [LARGE SCALE GENOMIC DNA]</scope>
    <source>
        <strain evidence="1 2">Norma</strain>
    </source>
</reference>
<proteinExistence type="predicted"/>